<feature type="region of interest" description="Disordered" evidence="6">
    <location>
        <begin position="358"/>
        <end position="388"/>
    </location>
</feature>
<evidence type="ECO:0000256" key="4">
    <source>
        <dbReference type="ARBA" id="ARBA00022833"/>
    </source>
</evidence>
<accession>A0AAW0GUP9</accession>
<evidence type="ECO:0000256" key="5">
    <source>
        <dbReference type="ARBA" id="ARBA00023242"/>
    </source>
</evidence>
<feature type="compositionally biased region" description="Polar residues" evidence="6">
    <location>
        <begin position="304"/>
        <end position="314"/>
    </location>
</feature>
<dbReference type="SUPFAM" id="SSF57667">
    <property type="entry name" value="beta-beta-alpha zinc fingers"/>
    <property type="match status" value="1"/>
</dbReference>
<dbReference type="InterPro" id="IPR031774">
    <property type="entry name" value="SF3A3_dom"/>
</dbReference>
<dbReference type="Pfam" id="PF16837">
    <property type="entry name" value="SF3A3"/>
    <property type="match status" value="1"/>
</dbReference>
<dbReference type="InterPro" id="IPR021966">
    <property type="entry name" value="SF3a60_bindingd"/>
</dbReference>
<dbReference type="InterPro" id="IPR003604">
    <property type="entry name" value="Matrin/U1-like-C_Znf_C2H2"/>
</dbReference>
<dbReference type="GO" id="GO:0000398">
    <property type="term" value="P:mRNA splicing, via spliceosome"/>
    <property type="evidence" value="ECO:0007669"/>
    <property type="project" value="InterPro"/>
</dbReference>
<dbReference type="InterPro" id="IPR051421">
    <property type="entry name" value="RNA_Proc_DNA_Dmg_Regulator"/>
</dbReference>
<dbReference type="PANTHER" id="PTHR12786">
    <property type="entry name" value="SPLICING FACTOR SF3A-RELATED"/>
    <property type="match status" value="1"/>
</dbReference>
<evidence type="ECO:0000313" key="9">
    <source>
        <dbReference type="Proteomes" id="UP001385951"/>
    </source>
</evidence>
<keyword evidence="3" id="KW-0863">Zinc-finger</keyword>
<dbReference type="GO" id="GO:0003723">
    <property type="term" value="F:RNA binding"/>
    <property type="evidence" value="ECO:0007669"/>
    <property type="project" value="InterPro"/>
</dbReference>
<feature type="domain" description="U1-type" evidence="7">
    <location>
        <begin position="256"/>
        <end position="290"/>
    </location>
</feature>
<evidence type="ECO:0000256" key="1">
    <source>
        <dbReference type="ARBA" id="ARBA00004123"/>
    </source>
</evidence>
<dbReference type="EMBL" id="JASBNA010000001">
    <property type="protein sequence ID" value="KAK7695729.1"/>
    <property type="molecule type" value="Genomic_DNA"/>
</dbReference>
<evidence type="ECO:0000313" key="8">
    <source>
        <dbReference type="EMBL" id="KAK7695729.1"/>
    </source>
</evidence>
<dbReference type="InterPro" id="IPR024598">
    <property type="entry name" value="SF3a60/Prp9_C"/>
</dbReference>
<name>A0AAW0GUP9_9APHY</name>
<dbReference type="Proteomes" id="UP001385951">
    <property type="component" value="Unassembled WGS sequence"/>
</dbReference>
<keyword evidence="2" id="KW-0479">Metal-binding</keyword>
<dbReference type="GO" id="GO:0008270">
    <property type="term" value="F:zinc ion binding"/>
    <property type="evidence" value="ECO:0007669"/>
    <property type="project" value="UniProtKB-KW"/>
</dbReference>
<comment type="caution">
    <text evidence="8">The sequence shown here is derived from an EMBL/GenBank/DDBJ whole genome shotgun (WGS) entry which is preliminary data.</text>
</comment>
<reference evidence="8 9" key="1">
    <citation type="submission" date="2022-09" db="EMBL/GenBank/DDBJ databases">
        <authorList>
            <person name="Palmer J.M."/>
        </authorList>
    </citation>
    <scope>NUCLEOTIDE SEQUENCE [LARGE SCALE GENOMIC DNA]</scope>
    <source>
        <strain evidence="8 9">DSM 7382</strain>
    </source>
</reference>
<dbReference type="PANTHER" id="PTHR12786:SF2">
    <property type="entry name" value="SPLICING FACTOR 3A SUBUNIT 3"/>
    <property type="match status" value="1"/>
</dbReference>
<keyword evidence="5" id="KW-0539">Nucleus</keyword>
<dbReference type="GO" id="GO:0005681">
    <property type="term" value="C:spliceosomal complex"/>
    <property type="evidence" value="ECO:0007669"/>
    <property type="project" value="InterPro"/>
</dbReference>
<evidence type="ECO:0000256" key="6">
    <source>
        <dbReference type="SAM" id="MobiDB-lite"/>
    </source>
</evidence>
<dbReference type="Pfam" id="PF12108">
    <property type="entry name" value="SF3a60_bindingd"/>
    <property type="match status" value="1"/>
</dbReference>
<evidence type="ECO:0000256" key="2">
    <source>
        <dbReference type="ARBA" id="ARBA00022723"/>
    </source>
</evidence>
<dbReference type="SMART" id="SM00451">
    <property type="entry name" value="ZnF_U1"/>
    <property type="match status" value="1"/>
</dbReference>
<evidence type="ECO:0000259" key="7">
    <source>
        <dbReference type="SMART" id="SM00451"/>
    </source>
</evidence>
<protein>
    <recommendedName>
        <fullName evidence="7">U1-type domain-containing protein</fullName>
    </recommendedName>
</protein>
<dbReference type="AlphaFoldDB" id="A0AAW0GUP9"/>
<gene>
    <name evidence="8" type="ORF">QCA50_000365</name>
</gene>
<dbReference type="InterPro" id="IPR036236">
    <property type="entry name" value="Znf_C2H2_sf"/>
</dbReference>
<feature type="compositionally biased region" description="Basic and acidic residues" evidence="6">
    <location>
        <begin position="358"/>
        <end position="367"/>
    </location>
</feature>
<proteinExistence type="predicted"/>
<sequence length="515" mass="59356">MDSVVEVKRQTHEEIEHLERALYTILSKPQSTHEGRLQTEHKASKILDRISSRVVTLSNLYQDEESGKAELEAISSKDPGDLTEFYSRLGKITEHYAKYSDSMGLGFELELASFLDEPEPAEDDDDYEEEDPIALLFSGEEQYGKYLDLYTNHTAYSNLKHLGKRLGYLQYLDVLLAAQSTTVHSELPRECRLHRDYELYIKALHTYLISFTKRAQPLTDVESQQKEAEETFTKQWEAGEIEGWEDRRQEQAKENGDGIWCAACQKMYSKQTVYDAHLTSKKHIKATQKQASSDLPPANPNGPPTQSIQNGQQSPKDKHRTAALLTCLVTKLVIELAPALNETKSNVERRFSLTAREREQELLEQSKPKPAQTPATNNGEPAEEEEEEERIYNPLKLPLGWDGKPIPYWLYKLHGLGVEYRCEICSDHVYMGRKNFDRHFQESRHAFGMRALGLPNTKHFHEITRIEDALSLAEKLKREGRNEIFEQETMEELEDEEGNVYNRKTYEDLKKQGLI</sequence>
<organism evidence="8 9">
    <name type="scientific">Cerrena zonata</name>
    <dbReference type="NCBI Taxonomy" id="2478898"/>
    <lineage>
        <taxon>Eukaryota</taxon>
        <taxon>Fungi</taxon>
        <taxon>Dikarya</taxon>
        <taxon>Basidiomycota</taxon>
        <taxon>Agaricomycotina</taxon>
        <taxon>Agaricomycetes</taxon>
        <taxon>Polyporales</taxon>
        <taxon>Cerrenaceae</taxon>
        <taxon>Cerrena</taxon>
    </lineage>
</organism>
<dbReference type="Pfam" id="PF12171">
    <property type="entry name" value="zf-C2H2_jaz"/>
    <property type="match status" value="1"/>
</dbReference>
<keyword evidence="9" id="KW-1185">Reference proteome</keyword>
<keyword evidence="4" id="KW-0862">Zinc</keyword>
<dbReference type="InterPro" id="IPR022755">
    <property type="entry name" value="Znf_C2H2_jaz"/>
</dbReference>
<dbReference type="Pfam" id="PF11931">
    <property type="entry name" value="SF3a60_Prp9_C"/>
    <property type="match status" value="1"/>
</dbReference>
<feature type="region of interest" description="Disordered" evidence="6">
    <location>
        <begin position="284"/>
        <end position="319"/>
    </location>
</feature>
<comment type="subcellular location">
    <subcellularLocation>
        <location evidence="1">Nucleus</location>
    </subcellularLocation>
</comment>
<dbReference type="Gene3D" id="3.30.160.60">
    <property type="entry name" value="Classic Zinc Finger"/>
    <property type="match status" value="1"/>
</dbReference>
<evidence type="ECO:0000256" key="3">
    <source>
        <dbReference type="ARBA" id="ARBA00022771"/>
    </source>
</evidence>